<sequence>MITVDQSLRANSRASSALAFQQYAPGARVYLMGEYLGKSHTAFMITPCCTALSNHSQPWAVCPAPAQTEAPPRSLPPLSTWLPYHHRFLIAKPAKTGLN</sequence>
<comment type="caution">
    <text evidence="1">The sequence shown here is derived from an EMBL/GenBank/DDBJ whole genome shotgun (WGS) entry which is preliminary data.</text>
</comment>
<proteinExistence type="predicted"/>
<evidence type="ECO:0000313" key="2">
    <source>
        <dbReference type="Proteomes" id="UP000316079"/>
    </source>
</evidence>
<accession>A0A553QSN0</accession>
<evidence type="ECO:0000313" key="1">
    <source>
        <dbReference type="EMBL" id="TRY92982.1"/>
    </source>
</evidence>
<dbReference type="EMBL" id="SRMA01025581">
    <property type="protein sequence ID" value="TRY92982.1"/>
    <property type="molecule type" value="Genomic_DNA"/>
</dbReference>
<keyword evidence="2" id="KW-1185">Reference proteome</keyword>
<organism evidence="1 2">
    <name type="scientific">Danionella cerebrum</name>
    <dbReference type="NCBI Taxonomy" id="2873325"/>
    <lineage>
        <taxon>Eukaryota</taxon>
        <taxon>Metazoa</taxon>
        <taxon>Chordata</taxon>
        <taxon>Craniata</taxon>
        <taxon>Vertebrata</taxon>
        <taxon>Euteleostomi</taxon>
        <taxon>Actinopterygii</taxon>
        <taxon>Neopterygii</taxon>
        <taxon>Teleostei</taxon>
        <taxon>Ostariophysi</taxon>
        <taxon>Cypriniformes</taxon>
        <taxon>Danionidae</taxon>
        <taxon>Danioninae</taxon>
        <taxon>Danionella</taxon>
    </lineage>
</organism>
<name>A0A553QSN0_9TELE</name>
<protein>
    <submittedName>
        <fullName evidence="1">Uncharacterized protein</fullName>
    </submittedName>
</protein>
<reference evidence="1 2" key="1">
    <citation type="journal article" date="2019" name="Sci. Data">
        <title>Hybrid genome assembly and annotation of Danionella translucida.</title>
        <authorList>
            <person name="Kadobianskyi M."/>
            <person name="Schulze L."/>
            <person name="Schuelke M."/>
            <person name="Judkewitz B."/>
        </authorList>
    </citation>
    <scope>NUCLEOTIDE SEQUENCE [LARGE SCALE GENOMIC DNA]</scope>
    <source>
        <strain evidence="1 2">Bolton</strain>
    </source>
</reference>
<gene>
    <name evidence="1" type="ORF">DNTS_023096</name>
</gene>
<dbReference type="AlphaFoldDB" id="A0A553QSN0"/>
<dbReference type="Proteomes" id="UP000316079">
    <property type="component" value="Unassembled WGS sequence"/>
</dbReference>